<feature type="compositionally biased region" description="Polar residues" evidence="1">
    <location>
        <begin position="516"/>
        <end position="527"/>
    </location>
</feature>
<reference evidence="2 3" key="1">
    <citation type="submission" date="2015-04" db="EMBL/GenBank/DDBJ databases">
        <authorList>
            <person name="Syromyatnikov M.Y."/>
            <person name="Popov V.N."/>
        </authorList>
    </citation>
    <scope>NUCLEOTIDE SEQUENCE [LARGE SCALE GENOMIC DNA]</scope>
</reference>
<feature type="compositionally biased region" description="Polar residues" evidence="1">
    <location>
        <begin position="492"/>
        <end position="505"/>
    </location>
</feature>
<dbReference type="GO" id="GO:0006357">
    <property type="term" value="P:regulation of transcription by RNA polymerase II"/>
    <property type="evidence" value="ECO:0007669"/>
    <property type="project" value="InterPro"/>
</dbReference>
<feature type="compositionally biased region" description="Basic residues" evidence="1">
    <location>
        <begin position="340"/>
        <end position="352"/>
    </location>
</feature>
<feature type="region of interest" description="Disordered" evidence="1">
    <location>
        <begin position="537"/>
        <end position="558"/>
    </location>
</feature>
<dbReference type="PANTHER" id="PTHR14898">
    <property type="entry name" value="ENHANCER OF POLYCOMB"/>
    <property type="match status" value="1"/>
</dbReference>
<feature type="region of interest" description="Disordered" evidence="1">
    <location>
        <begin position="294"/>
        <end position="314"/>
    </location>
</feature>
<feature type="region of interest" description="Disordered" evidence="1">
    <location>
        <begin position="326"/>
        <end position="354"/>
    </location>
</feature>
<evidence type="ECO:0000313" key="2">
    <source>
        <dbReference type="EMBL" id="CRL00007.1"/>
    </source>
</evidence>
<feature type="compositionally biased region" description="Low complexity" evidence="1">
    <location>
        <begin position="1335"/>
        <end position="1351"/>
    </location>
</feature>
<sequence>MSTKLSFRARALDPSKAMPIYFAEELPDLQEYSAINRAVPQMPSGMEKEEESEHHLQRAIIAGLIIPTPEVSDVKDDGFYDKNYPADYKMPRQLIHVQPLSLEQDIPDYDMDSADEMWFDSQTKSELTPFKFEQMMDRLEKITVCSLDDAKALVRRNEVNQDVFDYWVNKRLKTKHPLILSVKTENRGNTTSNNPYIAFRRRTEKMQTRKNRKNDETSYEKMLKLRRDLSRAVKLLEMVKRREKTKREELQLSIEIYEKRYQAKDFSGQLLAEYTSAATKLRPAFAPIYSNQYHHQHSSNNSHHNQWNSTSQGYSNLHLNHHLQNNKRDFDGLSTSSSRKEKRQYKKRKHKTPREVKPIETYDGMFSSDEEDIHNNQIIASESEEEGIYPFRRNKNCDYYKPHVDGFGNWPWESPEENENGIADPKYRFNLTSLRYPRPRCIGFARRRMGRGGRILLDRASSNYDDVWSRLDYTIFDTNNVDNNNTTVDSRLPTSSTNNENKINDSTVVEKVSDEISASQTSSSNQYNHHRNNIVIKSENSKNHELSDDQMEKLSHGEKWSSISNQKLDDFEQLLDSASASSNIINKKLVCRNNSDISDDSFILRTTTRSENSNLNNQNEISTKSMSVGLLDSLNLNSEASNSGVTSTNGSSTVCPTIGDVVPVDNNNKQDEDNYDNYDIIDSESITTKEKELNQSDDFYSNFIDEIRKEWLHFRPKTPPLSPSSDIMFDSDLINDTKKFAVDLQLLDENIDNLYADNVYSSHSMSYNFDNKYLMCNDNNITTTATQDTTAINVKTEPIDGDYEFIDNSIIEDPKAIHNEAVKKLLEKYQNDVDKELSPVIDLDDVDFDDITMNDETKVGCSSFQLRDDEHENISKAMSSFNAASGCGSASNADGVEENPIKKETSDYSSFTTISSVVNVPTTTTITSTSSSSVKTTTVKEAPIAELQSHNYVLQYGSPVPQNTVSNNSMTNNTLSSSSSMNTAVESLTPVTTMFQQQFINSGNNIISTSQPNQQSRLQPIVYDSNTIVLAAAPSRKQMNGPSDRNLNQNKYKHVFMLDLTQGQDKRKAIGTIADNNTIKKTYADLGLGSQNILVSSVNSNLITSTSNLQQSSQTQQYSLVHQNALQKPIILSTSTASSLMQPSQASNTGNKIIVTPAPQIAGNVYVSTHGKLVIPSSNNSQSIILDSSKMISANNQLHAQQKLQSSHQQRVKMENKMNMLLENSGEKNIIYAKYNKNKLLQTVANIIPMQASTANKSSLQTQGQVVKQLTTINSSPQQQSVSVLSNNKNIQRIQQQQQQMLRPQYATSSINFQNSPTTSKIIQQPNNGNNILGSVNTNDNSNQVNNSNPR</sequence>
<dbReference type="GO" id="GO:0035267">
    <property type="term" value="C:NuA4 histone acetyltransferase complex"/>
    <property type="evidence" value="ECO:0007669"/>
    <property type="project" value="InterPro"/>
</dbReference>
<organism evidence="2 3">
    <name type="scientific">Clunio marinus</name>
    <dbReference type="NCBI Taxonomy" id="568069"/>
    <lineage>
        <taxon>Eukaryota</taxon>
        <taxon>Metazoa</taxon>
        <taxon>Ecdysozoa</taxon>
        <taxon>Arthropoda</taxon>
        <taxon>Hexapoda</taxon>
        <taxon>Insecta</taxon>
        <taxon>Pterygota</taxon>
        <taxon>Neoptera</taxon>
        <taxon>Endopterygota</taxon>
        <taxon>Diptera</taxon>
        <taxon>Nematocera</taxon>
        <taxon>Chironomoidea</taxon>
        <taxon>Chironomidae</taxon>
        <taxon>Clunio</taxon>
    </lineage>
</organism>
<name>A0A1J1IID4_9DIPT</name>
<dbReference type="InterPro" id="IPR024943">
    <property type="entry name" value="Enhancer_polycomb"/>
</dbReference>
<gene>
    <name evidence="2" type="ORF">CLUMA_CG013297</name>
</gene>
<dbReference type="STRING" id="568069.A0A1J1IID4"/>
<proteinExistence type="predicted"/>
<feature type="region of interest" description="Disordered" evidence="1">
    <location>
        <begin position="513"/>
        <end position="532"/>
    </location>
</feature>
<dbReference type="EMBL" id="CVRI01000054">
    <property type="protein sequence ID" value="CRL00007.1"/>
    <property type="molecule type" value="Genomic_DNA"/>
</dbReference>
<protein>
    <submittedName>
        <fullName evidence="2">CLUMA_CG013297, isoform A</fullName>
    </submittedName>
</protein>
<feature type="compositionally biased region" description="Basic and acidic residues" evidence="1">
    <location>
        <begin position="539"/>
        <end position="558"/>
    </location>
</feature>
<dbReference type="GO" id="GO:0005634">
    <property type="term" value="C:nucleus"/>
    <property type="evidence" value="ECO:0007669"/>
    <property type="project" value="UniProtKB-SubCell"/>
</dbReference>
<evidence type="ECO:0000313" key="3">
    <source>
        <dbReference type="Proteomes" id="UP000183832"/>
    </source>
</evidence>
<feature type="region of interest" description="Disordered" evidence="1">
    <location>
        <begin position="1317"/>
        <end position="1351"/>
    </location>
</feature>
<dbReference type="Proteomes" id="UP000183832">
    <property type="component" value="Unassembled WGS sequence"/>
</dbReference>
<feature type="region of interest" description="Disordered" evidence="1">
    <location>
        <begin position="482"/>
        <end position="505"/>
    </location>
</feature>
<keyword evidence="3" id="KW-1185">Reference proteome</keyword>
<accession>A0A1J1IID4</accession>
<evidence type="ECO:0000256" key="1">
    <source>
        <dbReference type="SAM" id="MobiDB-lite"/>
    </source>
</evidence>
<dbReference type="OrthoDB" id="435275at2759"/>
<feature type="compositionally biased region" description="Polar residues" evidence="1">
    <location>
        <begin position="1317"/>
        <end position="1334"/>
    </location>
</feature>